<feature type="domain" description="HTH lysR-type" evidence="5">
    <location>
        <begin position="1"/>
        <end position="58"/>
    </location>
</feature>
<dbReference type="InterPro" id="IPR000847">
    <property type="entry name" value="LysR_HTH_N"/>
</dbReference>
<reference evidence="6" key="1">
    <citation type="submission" date="2022-09" db="EMBL/GenBank/DDBJ databases">
        <title>Eubacterium sp. LFL-14 isolated from human feces.</title>
        <authorList>
            <person name="Liu F."/>
        </authorList>
    </citation>
    <scope>NUCLEOTIDE SEQUENCE</scope>
    <source>
        <strain evidence="6">LFL-14</strain>
    </source>
</reference>
<dbReference type="Pfam" id="PF00126">
    <property type="entry name" value="HTH_1"/>
    <property type="match status" value="1"/>
</dbReference>
<evidence type="ECO:0000313" key="6">
    <source>
        <dbReference type="EMBL" id="MCT7397494.1"/>
    </source>
</evidence>
<dbReference type="Gene3D" id="1.10.10.10">
    <property type="entry name" value="Winged helix-like DNA-binding domain superfamily/Winged helix DNA-binding domain"/>
    <property type="match status" value="1"/>
</dbReference>
<gene>
    <name evidence="6" type="ORF">N5B56_00140</name>
</gene>
<dbReference type="Pfam" id="PF03466">
    <property type="entry name" value="LysR_substrate"/>
    <property type="match status" value="1"/>
</dbReference>
<dbReference type="EMBL" id="JAODBU010000001">
    <property type="protein sequence ID" value="MCT7397494.1"/>
    <property type="molecule type" value="Genomic_DNA"/>
</dbReference>
<dbReference type="InterPro" id="IPR005119">
    <property type="entry name" value="LysR_subst-bd"/>
</dbReference>
<evidence type="ECO:0000313" key="7">
    <source>
        <dbReference type="Proteomes" id="UP001431199"/>
    </source>
</evidence>
<organism evidence="6 7">
    <name type="scientific">Eubacterium album</name>
    <dbReference type="NCBI Taxonomy" id="2978477"/>
    <lineage>
        <taxon>Bacteria</taxon>
        <taxon>Bacillati</taxon>
        <taxon>Bacillota</taxon>
        <taxon>Clostridia</taxon>
        <taxon>Eubacteriales</taxon>
        <taxon>Eubacteriaceae</taxon>
        <taxon>Eubacterium</taxon>
    </lineage>
</organism>
<dbReference type="SUPFAM" id="SSF46785">
    <property type="entry name" value="Winged helix' DNA-binding domain"/>
    <property type="match status" value="1"/>
</dbReference>
<accession>A0ABT2LW31</accession>
<dbReference type="PROSITE" id="PS50931">
    <property type="entry name" value="HTH_LYSR"/>
    <property type="match status" value="1"/>
</dbReference>
<sequence>MKNTGFYYVKEVAKEKSFSKASKKLGISQPALSSYINKLEKKWGILLFDRSISPIELTEFGKSYLEYAGSVIEAKERFEKEISDLNELKTGTIVLGSTACFSLSYLPYALTEYSKKYPGINFQIIEGKTPDIQRKCLDGTVDIFLSDSDIDDSLFEKEDIFEERIVIAVPRENVINEKLKDYQVSPETIIAGKLNDEAIKEVDMSEFKDERFILLNEDQRVRKIVNKLFDEYSISPEEIMEIQQSTTGFAMAVAGMGVTFVAESAIKFNNYANHPIYYKVGTKESTSRKMCVAFKKGKYISKAGRLFINEMKTIFE</sequence>
<dbReference type="Gene3D" id="3.40.190.290">
    <property type="match status" value="1"/>
</dbReference>
<evidence type="ECO:0000256" key="2">
    <source>
        <dbReference type="ARBA" id="ARBA00023015"/>
    </source>
</evidence>
<evidence type="ECO:0000256" key="4">
    <source>
        <dbReference type="ARBA" id="ARBA00023163"/>
    </source>
</evidence>
<keyword evidence="3" id="KW-0238">DNA-binding</keyword>
<dbReference type="RefSeq" id="WP_022087935.1">
    <property type="nucleotide sequence ID" value="NZ_JAODBU010000001.1"/>
</dbReference>
<keyword evidence="2" id="KW-0805">Transcription regulation</keyword>
<dbReference type="PRINTS" id="PR00039">
    <property type="entry name" value="HTHLYSR"/>
</dbReference>
<protein>
    <submittedName>
        <fullName evidence="6">LysR family transcriptional regulator</fullName>
    </submittedName>
</protein>
<proteinExistence type="inferred from homology"/>
<name>A0ABT2LW31_9FIRM</name>
<dbReference type="InterPro" id="IPR036388">
    <property type="entry name" value="WH-like_DNA-bd_sf"/>
</dbReference>
<keyword evidence="4" id="KW-0804">Transcription</keyword>
<dbReference type="InterPro" id="IPR036390">
    <property type="entry name" value="WH_DNA-bd_sf"/>
</dbReference>
<dbReference type="SUPFAM" id="SSF53850">
    <property type="entry name" value="Periplasmic binding protein-like II"/>
    <property type="match status" value="1"/>
</dbReference>
<dbReference type="Proteomes" id="UP001431199">
    <property type="component" value="Unassembled WGS sequence"/>
</dbReference>
<evidence type="ECO:0000259" key="5">
    <source>
        <dbReference type="PROSITE" id="PS50931"/>
    </source>
</evidence>
<dbReference type="CDD" id="cd05466">
    <property type="entry name" value="PBP2_LTTR_substrate"/>
    <property type="match status" value="1"/>
</dbReference>
<evidence type="ECO:0000256" key="1">
    <source>
        <dbReference type="ARBA" id="ARBA00009437"/>
    </source>
</evidence>
<evidence type="ECO:0000256" key="3">
    <source>
        <dbReference type="ARBA" id="ARBA00023125"/>
    </source>
</evidence>
<dbReference type="PANTHER" id="PTHR30419">
    <property type="entry name" value="HTH-TYPE TRANSCRIPTIONAL REGULATOR YBHD"/>
    <property type="match status" value="1"/>
</dbReference>
<comment type="caution">
    <text evidence="6">The sequence shown here is derived from an EMBL/GenBank/DDBJ whole genome shotgun (WGS) entry which is preliminary data.</text>
</comment>
<dbReference type="InterPro" id="IPR050950">
    <property type="entry name" value="HTH-type_LysR_regulators"/>
</dbReference>
<keyword evidence="7" id="KW-1185">Reference proteome</keyword>
<dbReference type="PANTHER" id="PTHR30419:SF28">
    <property type="entry name" value="HTH-TYPE TRANSCRIPTIONAL REGULATOR BSDA"/>
    <property type="match status" value="1"/>
</dbReference>
<comment type="similarity">
    <text evidence="1">Belongs to the LysR transcriptional regulatory family.</text>
</comment>